<dbReference type="AlphaFoldDB" id="A0A2C9A364"/>
<dbReference type="EMBL" id="OCST01000006">
    <property type="protein sequence ID" value="SOE73731.1"/>
    <property type="molecule type" value="Genomic_DNA"/>
</dbReference>
<evidence type="ECO:0000313" key="2">
    <source>
        <dbReference type="Proteomes" id="UP000219440"/>
    </source>
</evidence>
<gene>
    <name evidence="1" type="ORF">SAMN06296378_2824</name>
</gene>
<accession>A0A2C9A364</accession>
<dbReference type="PANTHER" id="PTHR33361">
    <property type="entry name" value="GLR0591 PROTEIN"/>
    <property type="match status" value="1"/>
</dbReference>
<dbReference type="Pfam" id="PF05960">
    <property type="entry name" value="DUF885"/>
    <property type="match status" value="1"/>
</dbReference>
<dbReference type="InterPro" id="IPR010281">
    <property type="entry name" value="DUF885"/>
</dbReference>
<dbReference type="RefSeq" id="WP_097061876.1">
    <property type="nucleotide sequence ID" value="NZ_BMLC01000001.1"/>
</dbReference>
<sequence>MTDSPADSRPTTPDTRPQTEIDRIAEQWVVTMAELDPSIATWIGIPGKLDEYEDLSPAGHGMYIDEAKKLLALLDSATEVDDVDWVTRTDLSSSIRLDIESSEAGLWMRDVNVIESPAQSIRTILDLMPTDTEQNWADIAGRLANLPMAIEGYIETLRLGIESGVTPAKRQVREVIDQARKHAAADGFFHGFTAGATLGGSGRLPDSLSADLGRGAVVSAAAYDALADFLTDELLPAAQERDGVGHEIYALQSRRFLGATIDLDETYEWGIEELARMVDEQESIAHEIKPGASVLEAIEILDADTSRKLHGAKALQGWMQQLSDKAVEELSRSHFDIPDPVKRLECMIAPTHEGGIYYTSPSDDFSRAGRMWWSVPEGVTEFDTWRETTTVYHEGVPGHHLQLGQAVYNRAKLNTWRRQLAGTSGHAEGWALYAERLMQDLGYLDDPGDRLGMLDGQRMRAARVVLDIGVHLGKPRLDGTGVWDWDYALDFMSRNVNMNEQFVRFEVNRYFGWPGQAPAYKVGQRIWEQIRDQYRAAEGDSFDIKEFHRKALDIGGVGLDTLRAALQKPAREH</sequence>
<proteinExistence type="predicted"/>
<dbReference type="PANTHER" id="PTHR33361:SF2">
    <property type="entry name" value="DUF885 DOMAIN-CONTAINING PROTEIN"/>
    <property type="match status" value="1"/>
</dbReference>
<dbReference type="OrthoDB" id="9760040at2"/>
<protein>
    <submittedName>
        <fullName evidence="1">Uncharacterized conserved protein, DUF885 familyt</fullName>
    </submittedName>
</protein>
<name>A0A2C9A364_9MICO</name>
<dbReference type="Proteomes" id="UP000219440">
    <property type="component" value="Unassembled WGS sequence"/>
</dbReference>
<keyword evidence="2" id="KW-1185">Reference proteome</keyword>
<reference evidence="1 2" key="1">
    <citation type="submission" date="2017-09" db="EMBL/GenBank/DDBJ databases">
        <authorList>
            <person name="Ehlers B."/>
            <person name="Leendertz F.H."/>
        </authorList>
    </citation>
    <scope>NUCLEOTIDE SEQUENCE [LARGE SCALE GENOMIC DNA]</scope>
    <source>
        <strain evidence="1 2">CGMCC 1.05381</strain>
    </source>
</reference>
<evidence type="ECO:0000313" key="1">
    <source>
        <dbReference type="EMBL" id="SOE73731.1"/>
    </source>
</evidence>
<organism evidence="1 2">
    <name type="scientific">Salinibacterium xinjiangense</name>
    <dbReference type="NCBI Taxonomy" id="386302"/>
    <lineage>
        <taxon>Bacteria</taxon>
        <taxon>Bacillati</taxon>
        <taxon>Actinomycetota</taxon>
        <taxon>Actinomycetes</taxon>
        <taxon>Micrococcales</taxon>
        <taxon>Microbacteriaceae</taxon>
        <taxon>Salinibacterium</taxon>
    </lineage>
</organism>